<evidence type="ECO:0000256" key="2">
    <source>
        <dbReference type="SAM" id="SignalP"/>
    </source>
</evidence>
<keyword evidence="1" id="KW-1133">Transmembrane helix</keyword>
<feature type="chain" id="PRO_5020240793" description="Pentapeptide repeat-containing protein" evidence="2">
    <location>
        <begin position="20"/>
        <end position="449"/>
    </location>
</feature>
<dbReference type="InterPro" id="IPR001646">
    <property type="entry name" value="5peptide_repeat"/>
</dbReference>
<dbReference type="AlphaFoldDB" id="A0A4Q2UT71"/>
<organism evidence="3 4">
    <name type="scientific">Spirosoma sordidisoli</name>
    <dbReference type="NCBI Taxonomy" id="2502893"/>
    <lineage>
        <taxon>Bacteria</taxon>
        <taxon>Pseudomonadati</taxon>
        <taxon>Bacteroidota</taxon>
        <taxon>Cytophagia</taxon>
        <taxon>Cytophagales</taxon>
        <taxon>Cytophagaceae</taxon>
        <taxon>Spirosoma</taxon>
    </lineage>
</organism>
<dbReference type="RefSeq" id="WP_129601247.1">
    <property type="nucleotide sequence ID" value="NZ_SBLB01000002.1"/>
</dbReference>
<feature type="transmembrane region" description="Helical" evidence="1">
    <location>
        <begin position="340"/>
        <end position="358"/>
    </location>
</feature>
<evidence type="ECO:0008006" key="5">
    <source>
        <dbReference type="Google" id="ProtNLM"/>
    </source>
</evidence>
<feature type="transmembrane region" description="Helical" evidence="1">
    <location>
        <begin position="424"/>
        <end position="446"/>
    </location>
</feature>
<evidence type="ECO:0000313" key="3">
    <source>
        <dbReference type="EMBL" id="RYC70019.1"/>
    </source>
</evidence>
<evidence type="ECO:0000313" key="4">
    <source>
        <dbReference type="Proteomes" id="UP000290407"/>
    </source>
</evidence>
<dbReference type="Pfam" id="PF13576">
    <property type="entry name" value="Pentapeptide_3"/>
    <property type="match status" value="1"/>
</dbReference>
<proteinExistence type="predicted"/>
<reference evidence="3 4" key="1">
    <citation type="submission" date="2019-01" db="EMBL/GenBank/DDBJ databases">
        <title>Spirosoma flava sp. nov., a propanil-degrading bacterium isolated from herbicide-contaminated soil.</title>
        <authorList>
            <person name="Zhang L."/>
            <person name="Jiang J.-D."/>
        </authorList>
    </citation>
    <scope>NUCLEOTIDE SEQUENCE [LARGE SCALE GENOMIC DNA]</scope>
    <source>
        <strain evidence="3 4">TY50</strain>
    </source>
</reference>
<keyword evidence="4" id="KW-1185">Reference proteome</keyword>
<keyword evidence="1" id="KW-0812">Transmembrane</keyword>
<name>A0A4Q2UT71_9BACT</name>
<accession>A0A4Q2UT71</accession>
<feature type="signal peptide" evidence="2">
    <location>
        <begin position="1"/>
        <end position="19"/>
    </location>
</feature>
<comment type="caution">
    <text evidence="3">The sequence shown here is derived from an EMBL/GenBank/DDBJ whole genome shotgun (WGS) entry which is preliminary data.</text>
</comment>
<keyword evidence="2" id="KW-0732">Signal</keyword>
<dbReference type="Proteomes" id="UP000290407">
    <property type="component" value="Unassembled WGS sequence"/>
</dbReference>
<feature type="transmembrane region" description="Helical" evidence="1">
    <location>
        <begin position="395"/>
        <end position="412"/>
    </location>
</feature>
<sequence>MRYIVTALCVLLVSVGSLGQSTRQAKKIPDIRILSFSEYRYIKNKVTQRVLSAVDLSDRDTSIIGLGLYDKVIFCDKISRRTTFLDSCFFFYCYFVNSDFSNISFNSFVDFNNSFFFEKSTFSGSRFKETASFINATFDGDGPFNFVRFEKEVTFENAKFSNHTSFSNTKFGGNVSFNQVVFHENLDFQKVTCNAGMDFSEAQLPTFIYFYNTSFEYDDLTDISSKIDFRRSRLDTLQARIKGAKCSIQFDDTDVDRFLLPYDRFLLMFGQGTTYEQKISAYESIIKNCREAGMNESARDWDIDYRRLQNVHNYWFLGFGHLVNLFNWVWWNFGYAKWRILVIWLPFFFLFFLAYNYIALNRLWGTMYKDNELGKAFLKRHAHTAPPVQYGWERFAFAFFYTAVIYFGFKIRHEAVNYKNTRGLLYLYTMYAVGTLHMAFAFSYIISAY</sequence>
<gene>
    <name evidence="3" type="ORF">EQG79_09110</name>
</gene>
<evidence type="ECO:0000256" key="1">
    <source>
        <dbReference type="SAM" id="Phobius"/>
    </source>
</evidence>
<protein>
    <recommendedName>
        <fullName evidence="5">Pentapeptide repeat-containing protein</fullName>
    </recommendedName>
</protein>
<dbReference type="EMBL" id="SBLB01000002">
    <property type="protein sequence ID" value="RYC70019.1"/>
    <property type="molecule type" value="Genomic_DNA"/>
</dbReference>
<feature type="transmembrane region" description="Helical" evidence="1">
    <location>
        <begin position="314"/>
        <end position="333"/>
    </location>
</feature>
<keyword evidence="1" id="KW-0472">Membrane</keyword>